<gene>
    <name evidence="2" type="ORF">E2C01_080348</name>
</gene>
<dbReference type="AlphaFoldDB" id="A0A5B7IVU6"/>
<name>A0A5B7IVU6_PORTR</name>
<evidence type="ECO:0000313" key="2">
    <source>
        <dbReference type="EMBL" id="MPC85567.1"/>
    </source>
</evidence>
<feature type="compositionally biased region" description="Low complexity" evidence="1">
    <location>
        <begin position="46"/>
        <end position="84"/>
    </location>
</feature>
<protein>
    <recommendedName>
        <fullName evidence="4">CUB domain-containing protein</fullName>
    </recommendedName>
</protein>
<sequence length="279" mass="30379">MIISVHYISGHFDFEDDEVIIRFRSDESTKRPGFVIRGQQTPCMEPSPVQSSLSQSPPGRIENQPQSTSSQTTTQSQSSSSPSPGINTATANQTDAHINYILSILDRHPHPTGREDGLEGRNISDEDFTELDLGLVTFREPDEDHTNADQNIPGSPDFNPFTGEGLTPTLPTTSTDLFTIPTDLPTIPTDLSTLPTEFPTFPTDFSTIPSDFPTTVNFPSTSSFPTLTSDCDQLITAVTTDIESPNYPNNYPVSSQCAYVVGRASESVCRVSMCHLLAG</sequence>
<evidence type="ECO:0008006" key="4">
    <source>
        <dbReference type="Google" id="ProtNLM"/>
    </source>
</evidence>
<dbReference type="EMBL" id="VSRR010068830">
    <property type="protein sequence ID" value="MPC85567.1"/>
    <property type="molecule type" value="Genomic_DNA"/>
</dbReference>
<proteinExistence type="predicted"/>
<evidence type="ECO:0000313" key="3">
    <source>
        <dbReference type="Proteomes" id="UP000324222"/>
    </source>
</evidence>
<dbReference type="Gene3D" id="2.60.120.290">
    <property type="entry name" value="Spermadhesin, CUB domain"/>
    <property type="match status" value="1"/>
</dbReference>
<dbReference type="OrthoDB" id="6369184at2759"/>
<keyword evidence="3" id="KW-1185">Reference proteome</keyword>
<dbReference type="Proteomes" id="UP000324222">
    <property type="component" value="Unassembled WGS sequence"/>
</dbReference>
<organism evidence="2 3">
    <name type="scientific">Portunus trituberculatus</name>
    <name type="common">Swimming crab</name>
    <name type="synonym">Neptunus trituberculatus</name>
    <dbReference type="NCBI Taxonomy" id="210409"/>
    <lineage>
        <taxon>Eukaryota</taxon>
        <taxon>Metazoa</taxon>
        <taxon>Ecdysozoa</taxon>
        <taxon>Arthropoda</taxon>
        <taxon>Crustacea</taxon>
        <taxon>Multicrustacea</taxon>
        <taxon>Malacostraca</taxon>
        <taxon>Eumalacostraca</taxon>
        <taxon>Eucarida</taxon>
        <taxon>Decapoda</taxon>
        <taxon>Pleocyemata</taxon>
        <taxon>Brachyura</taxon>
        <taxon>Eubrachyura</taxon>
        <taxon>Portunoidea</taxon>
        <taxon>Portunidae</taxon>
        <taxon>Portuninae</taxon>
        <taxon>Portunus</taxon>
    </lineage>
</organism>
<evidence type="ECO:0000256" key="1">
    <source>
        <dbReference type="SAM" id="MobiDB-lite"/>
    </source>
</evidence>
<accession>A0A5B7IVU6</accession>
<dbReference type="SUPFAM" id="SSF49854">
    <property type="entry name" value="Spermadhesin, CUB domain"/>
    <property type="match status" value="1"/>
</dbReference>
<dbReference type="InterPro" id="IPR035914">
    <property type="entry name" value="Sperma_CUB_dom_sf"/>
</dbReference>
<reference evidence="2 3" key="1">
    <citation type="submission" date="2019-05" db="EMBL/GenBank/DDBJ databases">
        <title>Another draft genome of Portunus trituberculatus and its Hox gene families provides insights of decapod evolution.</title>
        <authorList>
            <person name="Jeong J.-H."/>
            <person name="Song I."/>
            <person name="Kim S."/>
            <person name="Choi T."/>
            <person name="Kim D."/>
            <person name="Ryu S."/>
            <person name="Kim W."/>
        </authorList>
    </citation>
    <scope>NUCLEOTIDE SEQUENCE [LARGE SCALE GENOMIC DNA]</scope>
    <source>
        <tissue evidence="2">Muscle</tissue>
    </source>
</reference>
<comment type="caution">
    <text evidence="2">The sequence shown here is derived from an EMBL/GenBank/DDBJ whole genome shotgun (WGS) entry which is preliminary data.</text>
</comment>
<feature type="region of interest" description="Disordered" evidence="1">
    <location>
        <begin position="31"/>
        <end position="90"/>
    </location>
</feature>